<comment type="caution">
    <text evidence="3">The sequence shown here is derived from an EMBL/GenBank/DDBJ whole genome shotgun (WGS) entry which is preliminary data.</text>
</comment>
<keyword evidence="1" id="KW-0456">Lyase</keyword>
<protein>
    <recommendedName>
        <fullName evidence="2">Amidohydrolase-related domain-containing protein</fullName>
    </recommendedName>
</protein>
<dbReference type="Proteomes" id="UP000295008">
    <property type="component" value="Unassembled WGS sequence"/>
</dbReference>
<dbReference type="PANTHER" id="PTHR21240:SF28">
    <property type="entry name" value="ISO-OROTATE DECARBOXYLASE (EUROFUNG)"/>
    <property type="match status" value="1"/>
</dbReference>
<sequence length="310" mass="36117">MNFKIIDSHAHFQVAEYEIVGTKENYVRRYGIEKWQKLQQMNEYQKRRWKQAWQFPDPEPPSEDYRETAKRWVAEMDRRGIERMVFVTGGGNEILSRIVQLHPERMIGYAHHHPFAPDAAAKLAEAVTDLGLKGYKILAPDLPGRIDDEALYPVWEVAERHRIPVLIHFGILGAAGGIANHCNINPMILHDVARAYPDIPFIVPHFGCGHPEDLLQLAWVCPNVYVDTSGSNQWTRWMPYPLTVRDLFKKYYETVGPERILFGTDSEWFPRGFVQRYLDEQLRDCVELGMKENEIKAIFRDNIARLLQME</sequence>
<dbReference type="SUPFAM" id="SSF51556">
    <property type="entry name" value="Metallo-dependent hydrolases"/>
    <property type="match status" value="1"/>
</dbReference>
<evidence type="ECO:0000256" key="1">
    <source>
        <dbReference type="ARBA" id="ARBA00023239"/>
    </source>
</evidence>
<dbReference type="GO" id="GO:0005737">
    <property type="term" value="C:cytoplasm"/>
    <property type="evidence" value="ECO:0007669"/>
    <property type="project" value="TreeGrafter"/>
</dbReference>
<dbReference type="AlphaFoldDB" id="A0A4R1RBX0"/>
<dbReference type="GO" id="GO:0016787">
    <property type="term" value="F:hydrolase activity"/>
    <property type="evidence" value="ECO:0007669"/>
    <property type="project" value="InterPro"/>
</dbReference>
<feature type="domain" description="Amidohydrolase-related" evidence="2">
    <location>
        <begin position="6"/>
        <end position="307"/>
    </location>
</feature>
<dbReference type="CDD" id="cd01292">
    <property type="entry name" value="metallo-dependent_hydrolases"/>
    <property type="match status" value="1"/>
</dbReference>
<keyword evidence="4" id="KW-1185">Reference proteome</keyword>
<reference evidence="3 4" key="1">
    <citation type="submission" date="2019-03" db="EMBL/GenBank/DDBJ databases">
        <title>Genomic Encyclopedia of Type Strains, Phase IV (KMG-IV): sequencing the most valuable type-strain genomes for metagenomic binning, comparative biology and taxonomic classification.</title>
        <authorList>
            <person name="Goeker M."/>
        </authorList>
    </citation>
    <scope>NUCLEOTIDE SEQUENCE [LARGE SCALE GENOMIC DNA]</scope>
    <source>
        <strain evidence="3 4">LX-B</strain>
    </source>
</reference>
<evidence type="ECO:0000313" key="4">
    <source>
        <dbReference type="Proteomes" id="UP000295008"/>
    </source>
</evidence>
<dbReference type="InterPro" id="IPR006680">
    <property type="entry name" value="Amidohydro-rel"/>
</dbReference>
<evidence type="ECO:0000313" key="3">
    <source>
        <dbReference type="EMBL" id="TCL63295.1"/>
    </source>
</evidence>
<dbReference type="EMBL" id="SLUN01000021">
    <property type="protein sequence ID" value="TCL63295.1"/>
    <property type="molecule type" value="Genomic_DNA"/>
</dbReference>
<dbReference type="InterPro" id="IPR032465">
    <property type="entry name" value="ACMSD"/>
</dbReference>
<evidence type="ECO:0000259" key="2">
    <source>
        <dbReference type="Pfam" id="PF04909"/>
    </source>
</evidence>
<dbReference type="GO" id="GO:0019748">
    <property type="term" value="P:secondary metabolic process"/>
    <property type="evidence" value="ECO:0007669"/>
    <property type="project" value="TreeGrafter"/>
</dbReference>
<dbReference type="InterPro" id="IPR032466">
    <property type="entry name" value="Metal_Hydrolase"/>
</dbReference>
<dbReference type="GO" id="GO:0016831">
    <property type="term" value="F:carboxy-lyase activity"/>
    <property type="evidence" value="ECO:0007669"/>
    <property type="project" value="InterPro"/>
</dbReference>
<accession>A0A4R1RBX0</accession>
<dbReference type="Gene3D" id="3.20.20.140">
    <property type="entry name" value="Metal-dependent hydrolases"/>
    <property type="match status" value="1"/>
</dbReference>
<dbReference type="PANTHER" id="PTHR21240">
    <property type="entry name" value="2-AMINO-3-CARBOXYLMUCONATE-6-SEMIALDEHYDE DECARBOXYLASE"/>
    <property type="match status" value="1"/>
</dbReference>
<gene>
    <name evidence="3" type="ORF">EDC14_102113</name>
</gene>
<dbReference type="Pfam" id="PF04909">
    <property type="entry name" value="Amidohydro_2"/>
    <property type="match status" value="1"/>
</dbReference>
<name>A0A4R1RBX0_HYDET</name>
<proteinExistence type="predicted"/>
<dbReference type="RefSeq" id="WP_132015342.1">
    <property type="nucleotide sequence ID" value="NZ_SLUN01000021.1"/>
</dbReference>
<dbReference type="OrthoDB" id="9771932at2"/>
<organism evidence="3 4">
    <name type="scientific">Hydrogenispora ethanolica</name>
    <dbReference type="NCBI Taxonomy" id="1082276"/>
    <lineage>
        <taxon>Bacteria</taxon>
        <taxon>Bacillati</taxon>
        <taxon>Bacillota</taxon>
        <taxon>Hydrogenispora</taxon>
    </lineage>
</organism>